<proteinExistence type="predicted"/>
<gene>
    <name evidence="1" type="ORF">AWB85_15460</name>
</gene>
<evidence type="ECO:0008006" key="3">
    <source>
        <dbReference type="Google" id="ProtNLM"/>
    </source>
</evidence>
<dbReference type="RefSeq" id="WP_064632928.1">
    <property type="nucleotide sequence ID" value="NZ_LQYE01000031.1"/>
</dbReference>
<dbReference type="Gene3D" id="2.30.110.10">
    <property type="entry name" value="Electron Transport, Fmn-binding Protein, Chain A"/>
    <property type="match status" value="1"/>
</dbReference>
<dbReference type="InterPro" id="IPR012349">
    <property type="entry name" value="Split_barrel_FMN-bd"/>
</dbReference>
<accession>A0A179V5T9</accession>
<dbReference type="AlphaFoldDB" id="A0A179V5T9"/>
<sequence length="108" mass="12283">MEDGTLIFQTGGDCTKRKYILENADDICVCIDEEFSPYNFVQVRGAVRIVEDDEFKKTMSLKIAEKYEGAGRAEEFSKIFNGPRLFTAILTRRKITYKIQSSGLVGTR</sequence>
<dbReference type="EMBL" id="LQYE01000031">
    <property type="protein sequence ID" value="OAT67007.1"/>
    <property type="molecule type" value="Genomic_DNA"/>
</dbReference>
<dbReference type="SUPFAM" id="SSF50475">
    <property type="entry name" value="FMN-binding split barrel"/>
    <property type="match status" value="1"/>
</dbReference>
<evidence type="ECO:0000313" key="2">
    <source>
        <dbReference type="Proteomes" id="UP000186919"/>
    </source>
</evidence>
<comment type="caution">
    <text evidence="1">The sequence shown here is derived from an EMBL/GenBank/DDBJ whole genome shotgun (WGS) entry which is preliminary data.</text>
</comment>
<organism evidence="1 2">
    <name type="scientific">Mycobacteroides immunogenum</name>
    <dbReference type="NCBI Taxonomy" id="83262"/>
    <lineage>
        <taxon>Bacteria</taxon>
        <taxon>Bacillati</taxon>
        <taxon>Actinomycetota</taxon>
        <taxon>Actinomycetes</taxon>
        <taxon>Mycobacteriales</taxon>
        <taxon>Mycobacteriaceae</taxon>
        <taxon>Mycobacteroides</taxon>
    </lineage>
</organism>
<dbReference type="Proteomes" id="UP000186919">
    <property type="component" value="Unassembled WGS sequence"/>
</dbReference>
<name>A0A179V5T9_9MYCO</name>
<evidence type="ECO:0000313" key="1">
    <source>
        <dbReference type="EMBL" id="OAT67007.1"/>
    </source>
</evidence>
<reference evidence="1 2" key="1">
    <citation type="submission" date="2016-01" db="EMBL/GenBank/DDBJ databases">
        <title>Mycobacterium immunogenum strain CD11_6 genome sequencing and assembly.</title>
        <authorList>
            <person name="Kaur G."/>
            <person name="Nair G.R."/>
            <person name="Mayilraj S."/>
        </authorList>
    </citation>
    <scope>NUCLEOTIDE SEQUENCE [LARGE SCALE GENOMIC DNA]</scope>
    <source>
        <strain evidence="1 2">CD11-6</strain>
    </source>
</reference>
<protein>
    <recommendedName>
        <fullName evidence="3">Pyridoxamine 5'-phosphate oxidase putative domain-containing protein</fullName>
    </recommendedName>
</protein>